<dbReference type="GO" id="GO:0022857">
    <property type="term" value="F:transmembrane transporter activity"/>
    <property type="evidence" value="ECO:0007669"/>
    <property type="project" value="TreeGrafter"/>
</dbReference>
<dbReference type="CDD" id="cd03255">
    <property type="entry name" value="ABC_MJ0796_LolCDE_FtsE"/>
    <property type="match status" value="1"/>
</dbReference>
<accession>U2FGI3</accession>
<evidence type="ECO:0000259" key="11">
    <source>
        <dbReference type="PROSITE" id="PS50893"/>
    </source>
</evidence>
<organism evidence="12 13">
    <name type="scientific">Haloplasma contractile SSD-17B</name>
    <dbReference type="NCBI Taxonomy" id="1033810"/>
    <lineage>
        <taxon>Bacteria</taxon>
        <taxon>Bacillati</taxon>
        <taxon>Mycoplasmatota</taxon>
        <taxon>Mollicutes</taxon>
        <taxon>Haloplasmatales</taxon>
        <taxon>Haloplasmataceae</taxon>
        <taxon>Haloplasma</taxon>
    </lineage>
</organism>
<keyword evidence="3" id="KW-1003">Cell membrane</keyword>
<comment type="similarity">
    <text evidence="9">Belongs to the ABC transporter superfamily. Macrolide exporter (TC 3.A.1.122) family.</text>
</comment>
<dbReference type="FunFam" id="3.40.50.300:FF:000032">
    <property type="entry name" value="Export ABC transporter ATP-binding protein"/>
    <property type="match status" value="1"/>
</dbReference>
<dbReference type="SUPFAM" id="SSF52540">
    <property type="entry name" value="P-loop containing nucleoside triphosphate hydrolases"/>
    <property type="match status" value="1"/>
</dbReference>
<dbReference type="GO" id="GO:0016887">
    <property type="term" value="F:ATP hydrolysis activity"/>
    <property type="evidence" value="ECO:0007669"/>
    <property type="project" value="InterPro"/>
</dbReference>
<dbReference type="InterPro" id="IPR017911">
    <property type="entry name" value="MacB-like_ATP-bd"/>
</dbReference>
<name>U2FGI3_9MOLU</name>
<dbReference type="InterPro" id="IPR003838">
    <property type="entry name" value="ABC3_permease_C"/>
</dbReference>
<dbReference type="OrthoDB" id="9802264at2"/>
<evidence type="ECO:0000256" key="5">
    <source>
        <dbReference type="ARBA" id="ARBA00022741"/>
    </source>
</evidence>
<dbReference type="GO" id="GO:0098796">
    <property type="term" value="C:membrane protein complex"/>
    <property type="evidence" value="ECO:0007669"/>
    <property type="project" value="UniProtKB-ARBA"/>
</dbReference>
<feature type="transmembrane region" description="Helical" evidence="10">
    <location>
        <begin position="445"/>
        <end position="469"/>
    </location>
</feature>
<keyword evidence="7 10" id="KW-1133">Transmembrane helix</keyword>
<dbReference type="Gene3D" id="3.40.50.300">
    <property type="entry name" value="P-loop containing nucleotide triphosphate hydrolases"/>
    <property type="match status" value="1"/>
</dbReference>
<keyword evidence="12" id="KW-0378">Hydrolase</keyword>
<gene>
    <name evidence="12" type="ORF">HLPCO_001894</name>
</gene>
<dbReference type="eggNOG" id="COG1136">
    <property type="taxonomic scope" value="Bacteria"/>
</dbReference>
<dbReference type="InterPro" id="IPR015854">
    <property type="entry name" value="ABC_transpr_LolD-like"/>
</dbReference>
<evidence type="ECO:0000256" key="8">
    <source>
        <dbReference type="ARBA" id="ARBA00023136"/>
    </source>
</evidence>
<dbReference type="PROSITE" id="PS50893">
    <property type="entry name" value="ABC_TRANSPORTER_2"/>
    <property type="match status" value="1"/>
</dbReference>
<dbReference type="Proteomes" id="UP000005707">
    <property type="component" value="Unassembled WGS sequence"/>
</dbReference>
<dbReference type="EMBL" id="AFNU02000006">
    <property type="protein sequence ID" value="ERJ11980.1"/>
    <property type="molecule type" value="Genomic_DNA"/>
</dbReference>
<dbReference type="GO" id="GO:0005524">
    <property type="term" value="F:ATP binding"/>
    <property type="evidence" value="ECO:0007669"/>
    <property type="project" value="UniProtKB-KW"/>
</dbReference>
<dbReference type="GO" id="GO:0005886">
    <property type="term" value="C:plasma membrane"/>
    <property type="evidence" value="ECO:0007669"/>
    <property type="project" value="TreeGrafter"/>
</dbReference>
<comment type="caution">
    <text evidence="12">The sequence shown here is derived from an EMBL/GenBank/DDBJ whole genome shotgun (WGS) entry which is preliminary data.</text>
</comment>
<dbReference type="InterPro" id="IPR003593">
    <property type="entry name" value="AAA+_ATPase"/>
</dbReference>
<dbReference type="InterPro" id="IPR003439">
    <property type="entry name" value="ABC_transporter-like_ATP-bd"/>
</dbReference>
<dbReference type="Pfam" id="PF00005">
    <property type="entry name" value="ABC_tran"/>
    <property type="match status" value="1"/>
</dbReference>
<dbReference type="Pfam" id="PF02687">
    <property type="entry name" value="FtsX"/>
    <property type="match status" value="1"/>
</dbReference>
<dbReference type="InterPro" id="IPR027417">
    <property type="entry name" value="P-loop_NTPase"/>
</dbReference>
<keyword evidence="5" id="KW-0547">Nucleotide-binding</keyword>
<keyword evidence="6 12" id="KW-0067">ATP-binding</keyword>
<dbReference type="PROSITE" id="PS00211">
    <property type="entry name" value="ABC_TRANSPORTER_1"/>
    <property type="match status" value="1"/>
</dbReference>
<evidence type="ECO:0000256" key="4">
    <source>
        <dbReference type="ARBA" id="ARBA00022692"/>
    </source>
</evidence>
<evidence type="ECO:0000256" key="10">
    <source>
        <dbReference type="SAM" id="Phobius"/>
    </source>
</evidence>
<dbReference type="EC" id="3.6.3.-" evidence="12"/>
<dbReference type="STRING" id="1033810.HLPCO_001894"/>
<dbReference type="SMART" id="SM00382">
    <property type="entry name" value="AAA"/>
    <property type="match status" value="1"/>
</dbReference>
<feature type="transmembrane region" description="Helical" evidence="10">
    <location>
        <begin position="392"/>
        <end position="411"/>
    </location>
</feature>
<keyword evidence="4 10" id="KW-0812">Transmembrane</keyword>
<keyword evidence="13" id="KW-1185">Reference proteome</keyword>
<evidence type="ECO:0000256" key="1">
    <source>
        <dbReference type="ARBA" id="ARBA00004429"/>
    </source>
</evidence>
<dbReference type="RefSeq" id="WP_008827413.1">
    <property type="nucleotide sequence ID" value="NZ_AFNU02000006.1"/>
</dbReference>
<evidence type="ECO:0000256" key="3">
    <source>
        <dbReference type="ARBA" id="ARBA00022475"/>
    </source>
</evidence>
<dbReference type="AlphaFoldDB" id="U2FGI3"/>
<keyword evidence="12" id="KW-0449">Lipoprotein</keyword>
<feature type="domain" description="ABC transporter" evidence="11">
    <location>
        <begin position="4"/>
        <end position="242"/>
    </location>
</feature>
<comment type="subcellular location">
    <subcellularLocation>
        <location evidence="1">Cell inner membrane</location>
        <topology evidence="1">Multi-pass membrane protein</topology>
    </subcellularLocation>
</comment>
<protein>
    <submittedName>
        <fullName evidence="12">Lipoprotein-releasing system ATP-binding protein</fullName>
        <ecNumber evidence="12">3.6.3.-</ecNumber>
    </submittedName>
</protein>
<dbReference type="InParanoid" id="U2FGI3"/>
<keyword evidence="8 10" id="KW-0472">Membrane</keyword>
<feature type="transmembrane region" description="Helical" evidence="10">
    <location>
        <begin position="274"/>
        <end position="293"/>
    </location>
</feature>
<reference evidence="12 13" key="2">
    <citation type="journal article" date="2013" name="PLoS ONE">
        <title>INDIGO - INtegrated Data Warehouse of MIcrobial GenOmes with Examples from the Red Sea Extremophiles.</title>
        <authorList>
            <person name="Alam I."/>
            <person name="Antunes A."/>
            <person name="Kamau A.A."/>
            <person name="Ba Alawi W."/>
            <person name="Kalkatawi M."/>
            <person name="Stingl U."/>
            <person name="Bajic V.B."/>
        </authorList>
    </citation>
    <scope>NUCLEOTIDE SEQUENCE [LARGE SCALE GENOMIC DNA]</scope>
    <source>
        <strain evidence="12 13">SSD-17B</strain>
    </source>
</reference>
<evidence type="ECO:0000313" key="13">
    <source>
        <dbReference type="Proteomes" id="UP000005707"/>
    </source>
</evidence>
<dbReference type="PANTHER" id="PTHR24220">
    <property type="entry name" value="IMPORT ATP-BINDING PROTEIN"/>
    <property type="match status" value="1"/>
</dbReference>
<feature type="transmembrane region" description="Helical" evidence="10">
    <location>
        <begin position="327"/>
        <end position="347"/>
    </location>
</feature>
<evidence type="ECO:0000256" key="6">
    <source>
        <dbReference type="ARBA" id="ARBA00022840"/>
    </source>
</evidence>
<reference evidence="12 13" key="1">
    <citation type="journal article" date="2011" name="J. Bacteriol.">
        <title>Genome sequence of Haloplasma contractile, an unusual contractile bacterium from a deep-sea anoxic brine lake.</title>
        <authorList>
            <person name="Antunes A."/>
            <person name="Alam I."/>
            <person name="El Dorry H."/>
            <person name="Siam R."/>
            <person name="Robertson A."/>
            <person name="Bajic V.B."/>
            <person name="Stingl U."/>
        </authorList>
    </citation>
    <scope>NUCLEOTIDE SEQUENCE [LARGE SCALE GENOMIC DNA]</scope>
    <source>
        <strain evidence="12 13">SSD-17B</strain>
    </source>
</reference>
<sequence length="482" mass="55176">MAMISIRDLVKSYGKGDERQSVLRGLNIDIDHNSFVSILGRSGSGKTTLLNAISTLDTFDSGKLYIDGYDVKKLTKRTLNQLRNRYIGFVFQDFNLIEDVTILDNVALPLVINQYSLKEARKRAAKALHEVGLNQFLKLKPLELSGGQKQRVAIARAIVNDQKIILCDEPTGALDDYTSLEILKIFKKLARDRTIIMVTHDEEYAKMFSDRIVVLSDGDVVYDTDEDELYEGTENVEEGHPNFKHNLFRFKNILSLSKVSFSFKNKHLRKATGSIINSAILFLISAFIIKYVFKILGLYFISFTNTPVIRAIIQRGELNQETFVHQIVHGVIYFMLLFSFISFLFIFNMIVHEKQKEIAVIKAFGADKRTIRRLFIIKTVTYSATILKRLSIRLFILLIVVNGISSMTHILRAEYGQFLYELYQVVIKTFTNLIFEDPNFFGVSLLRLLITFVAIVLLLVFEVLVSSIFMSNKNTIRVLARE</sequence>
<proteinExistence type="inferred from homology"/>
<dbReference type="InterPro" id="IPR017871">
    <property type="entry name" value="ABC_transporter-like_CS"/>
</dbReference>
<evidence type="ECO:0000256" key="9">
    <source>
        <dbReference type="ARBA" id="ARBA00038388"/>
    </source>
</evidence>
<evidence type="ECO:0000313" key="12">
    <source>
        <dbReference type="EMBL" id="ERJ11980.1"/>
    </source>
</evidence>
<keyword evidence="2" id="KW-0813">Transport</keyword>
<evidence type="ECO:0000256" key="2">
    <source>
        <dbReference type="ARBA" id="ARBA00022448"/>
    </source>
</evidence>
<evidence type="ECO:0000256" key="7">
    <source>
        <dbReference type="ARBA" id="ARBA00022989"/>
    </source>
</evidence>